<dbReference type="Proteomes" id="UP000002033">
    <property type="component" value="Chromosome"/>
</dbReference>
<dbReference type="Gene3D" id="3.60.15.10">
    <property type="entry name" value="Ribonuclease Z/Hydroxyacylglutathione hydrolase-like"/>
    <property type="match status" value="1"/>
</dbReference>
<keyword evidence="1" id="KW-0732">Signal</keyword>
<feature type="signal peptide" evidence="1">
    <location>
        <begin position="1"/>
        <end position="24"/>
    </location>
</feature>
<feature type="domain" description="Metallo-beta-lactamase" evidence="2">
    <location>
        <begin position="58"/>
        <end position="278"/>
    </location>
</feature>
<reference evidence="4" key="1">
    <citation type="journal article" date="2011" name="J. Bacteriol.">
        <title>Genome sequences of eight morphologically diverse alphaproteobacteria.</title>
        <authorList>
            <consortium name="US DOE Joint Genome Institute"/>
            <person name="Brown P.J."/>
            <person name="Kysela D.T."/>
            <person name="Buechlein A."/>
            <person name="Hemmerich C."/>
            <person name="Brun Y.V."/>
        </authorList>
    </citation>
    <scope>NUCLEOTIDE SEQUENCE [LARGE SCALE GENOMIC DNA]</scope>
    <source>
        <strain evidence="4">ATCC 51888 / DSM 1869 / NCIB 11706 / TK 0415</strain>
    </source>
</reference>
<dbReference type="InterPro" id="IPR001279">
    <property type="entry name" value="Metallo-B-lactamas"/>
</dbReference>
<dbReference type="SUPFAM" id="SSF56281">
    <property type="entry name" value="Metallo-hydrolase/oxidoreductase"/>
    <property type="match status" value="1"/>
</dbReference>
<evidence type="ECO:0000313" key="4">
    <source>
        <dbReference type="Proteomes" id="UP000002033"/>
    </source>
</evidence>
<dbReference type="EMBL" id="CP002083">
    <property type="protein sequence ID" value="ADJ22541.1"/>
    <property type="molecule type" value="Genomic_DNA"/>
</dbReference>
<accession>D8JTH9</accession>
<dbReference type="KEGG" id="hdn:Hden_0721"/>
<dbReference type="GO" id="GO:0016740">
    <property type="term" value="F:transferase activity"/>
    <property type="evidence" value="ECO:0007669"/>
    <property type="project" value="TreeGrafter"/>
</dbReference>
<keyword evidence="4" id="KW-1185">Reference proteome</keyword>
<evidence type="ECO:0000259" key="2">
    <source>
        <dbReference type="SMART" id="SM00849"/>
    </source>
</evidence>
<proteinExistence type="predicted"/>
<dbReference type="eggNOG" id="COG1237">
    <property type="taxonomic scope" value="Bacteria"/>
</dbReference>
<dbReference type="HOGENOM" id="CLU_036012_1_0_5"/>
<dbReference type="InterPro" id="IPR036866">
    <property type="entry name" value="RibonucZ/Hydroxyglut_hydro"/>
</dbReference>
<evidence type="ECO:0000313" key="3">
    <source>
        <dbReference type="EMBL" id="ADJ22541.1"/>
    </source>
</evidence>
<gene>
    <name evidence="3" type="ordered locus">Hden_0721</name>
</gene>
<dbReference type="InterPro" id="IPR052926">
    <property type="entry name" value="Metallo-beta-lactamase_dom"/>
</dbReference>
<dbReference type="Pfam" id="PF00753">
    <property type="entry name" value="Lactamase_B"/>
    <property type="match status" value="1"/>
</dbReference>
<dbReference type="STRING" id="582899.Hden_0721"/>
<sequence precursor="true">MYWQIVRMAWLLAICWIATGQANAGIDIAQSSNDPIKAPRLTVLYDAFGRDPLLEKDWGYAALVEINGKRILFDTGNDPTVLERNVKAKGVDLSRLDFVVISHRHSDHMGGLSYVLSVNPDVKIYAPKEAFGVFGSSLPSSFYRKAPALAPEQRYYDGAPPTTMRFGTAWPKANIQLVDDTLEIIPGISLISLVSDKPGTLELRELSLAIETSEGLALIVGCSHPGIDRIVEAAASIDKRIHIILGGMHLATAPDTEIARLSSLLHEQYRVQWVAPGHCTGEPAFAALSSSFGSRYLYAGLGSVIDLGANPRRASMDRLERQAMDSQDVGAYRKIRRDMLINFGSRARNRTSQ</sequence>
<dbReference type="RefSeq" id="WP_013214756.1">
    <property type="nucleotide sequence ID" value="NC_014313.1"/>
</dbReference>
<evidence type="ECO:0000256" key="1">
    <source>
        <dbReference type="SAM" id="SignalP"/>
    </source>
</evidence>
<dbReference type="SMART" id="SM00849">
    <property type="entry name" value="Lactamase_B"/>
    <property type="match status" value="1"/>
</dbReference>
<feature type="chain" id="PRO_5003116347" evidence="1">
    <location>
        <begin position="25"/>
        <end position="353"/>
    </location>
</feature>
<dbReference type="InterPro" id="IPR041712">
    <property type="entry name" value="DHPS-like_MBL-fold"/>
</dbReference>
<name>D8JTH9_HYPDA</name>
<dbReference type="AlphaFoldDB" id="D8JTH9"/>
<dbReference type="PANTHER" id="PTHR13754:SF13">
    <property type="entry name" value="METALLO-BETA-LACTAMASE SUPERFAMILY PROTEIN (AFU_ORTHOLOGUE AFUA_3G07630)"/>
    <property type="match status" value="1"/>
</dbReference>
<dbReference type="CDD" id="cd07713">
    <property type="entry name" value="DHPS-like_MBL-fold"/>
    <property type="match status" value="1"/>
</dbReference>
<organism evidence="3 4">
    <name type="scientific">Hyphomicrobium denitrificans (strain ATCC 51888 / DSM 1869 / NCIMB 11706 / TK 0415)</name>
    <dbReference type="NCBI Taxonomy" id="582899"/>
    <lineage>
        <taxon>Bacteria</taxon>
        <taxon>Pseudomonadati</taxon>
        <taxon>Pseudomonadota</taxon>
        <taxon>Alphaproteobacteria</taxon>
        <taxon>Hyphomicrobiales</taxon>
        <taxon>Hyphomicrobiaceae</taxon>
        <taxon>Hyphomicrobium</taxon>
    </lineage>
</organism>
<protein>
    <submittedName>
        <fullName evidence="3">Beta-lactamase domain protein</fullName>
    </submittedName>
</protein>
<dbReference type="PANTHER" id="PTHR13754">
    <property type="entry name" value="METALLO-BETA-LACTAMASE SUPERFAMILY PROTEIN"/>
    <property type="match status" value="1"/>
</dbReference>